<comment type="caution">
    <text evidence="2">The sequence shown here is derived from an EMBL/GenBank/DDBJ whole genome shotgun (WGS) entry which is preliminary data.</text>
</comment>
<dbReference type="RefSeq" id="WP_107033060.1">
    <property type="nucleotide sequence ID" value="NZ_CAOLSD010000036.1"/>
</dbReference>
<name>A0A2V1IMN4_9BACT</name>
<dbReference type="Pfam" id="PF13588">
    <property type="entry name" value="HSDR_N_2"/>
    <property type="match status" value="1"/>
</dbReference>
<sequence length="160" mass="18292">MKEQAKPSSAIQALNLPPAQLRLRHGEKGDEIFDPLRGKWLVLTPEEWVRQNFISWLISDFGYPAGLMANETAINLNGTSKRCDTVVYSHAAKPIMIVEYKAPHVAITQKVFEQIARYNIVLRVKYLTVSNGLHHYCCMLDEESGRYRFLKEIPAYEALV</sequence>
<dbReference type="Proteomes" id="UP000244905">
    <property type="component" value="Unassembled WGS sequence"/>
</dbReference>
<evidence type="ECO:0000259" key="1">
    <source>
        <dbReference type="Pfam" id="PF13588"/>
    </source>
</evidence>
<accession>A0A2V1IMN4</accession>
<reference evidence="3" key="1">
    <citation type="submission" date="2018-02" db="EMBL/GenBank/DDBJ databases">
        <authorList>
            <person name="Clavel T."/>
            <person name="Strowig T."/>
        </authorList>
    </citation>
    <scope>NUCLEOTIDE SEQUENCE [LARGE SCALE GENOMIC DNA]</scope>
    <source>
        <strain evidence="3">DSM 103720</strain>
    </source>
</reference>
<protein>
    <recommendedName>
        <fullName evidence="1">Type I restriction enzyme R protein N-terminal domain-containing protein</fullName>
    </recommendedName>
</protein>
<gene>
    <name evidence="2" type="ORF">C5O23_11385</name>
</gene>
<dbReference type="AlphaFoldDB" id="A0A2V1IMN4"/>
<evidence type="ECO:0000313" key="2">
    <source>
        <dbReference type="EMBL" id="PWB00908.1"/>
    </source>
</evidence>
<evidence type="ECO:0000313" key="3">
    <source>
        <dbReference type="Proteomes" id="UP000244905"/>
    </source>
</evidence>
<organism evidence="2 3">
    <name type="scientific">Duncaniella muris</name>
    <dbReference type="NCBI Taxonomy" id="2094150"/>
    <lineage>
        <taxon>Bacteria</taxon>
        <taxon>Pseudomonadati</taxon>
        <taxon>Bacteroidota</taxon>
        <taxon>Bacteroidia</taxon>
        <taxon>Bacteroidales</taxon>
        <taxon>Muribaculaceae</taxon>
        <taxon>Duncaniella</taxon>
    </lineage>
</organism>
<proteinExistence type="predicted"/>
<dbReference type="EMBL" id="PUEC01000029">
    <property type="protein sequence ID" value="PWB00908.1"/>
    <property type="molecule type" value="Genomic_DNA"/>
</dbReference>
<keyword evidence="3" id="KW-1185">Reference proteome</keyword>
<feature type="domain" description="Type I restriction enzyme R protein N-terminal" evidence="1">
    <location>
        <begin position="45"/>
        <end position="154"/>
    </location>
</feature>
<dbReference type="InterPro" id="IPR029464">
    <property type="entry name" value="HSDR_N"/>
</dbReference>